<keyword evidence="3" id="KW-1185">Reference proteome</keyword>
<keyword evidence="1" id="KW-0472">Membrane</keyword>
<gene>
    <name evidence="2" type="ORF">GK108_10345</name>
</gene>
<protein>
    <submittedName>
        <fullName evidence="2">Uncharacterized protein</fullName>
    </submittedName>
</protein>
<reference evidence="2 3" key="1">
    <citation type="submission" date="2020-02" db="EMBL/GenBank/DDBJ databases">
        <title>Draft genome sequence of two Spirosoma agri KCTC 52727 and Spirosoma terrae KCTC 52035.</title>
        <authorList>
            <person name="Rojas J."/>
            <person name="Ambika Manirajan B."/>
            <person name="Suarez C."/>
            <person name="Ratering S."/>
            <person name="Schnell S."/>
        </authorList>
    </citation>
    <scope>NUCLEOTIDE SEQUENCE [LARGE SCALE GENOMIC DNA]</scope>
    <source>
        <strain evidence="2 3">KCTC 52035</strain>
    </source>
</reference>
<dbReference type="EMBL" id="JAAFZH010000003">
    <property type="protein sequence ID" value="NDU95271.1"/>
    <property type="molecule type" value="Genomic_DNA"/>
</dbReference>
<dbReference type="Proteomes" id="UP000474175">
    <property type="component" value="Unassembled WGS sequence"/>
</dbReference>
<evidence type="ECO:0000256" key="1">
    <source>
        <dbReference type="SAM" id="Phobius"/>
    </source>
</evidence>
<name>A0A6L9L800_9BACT</name>
<dbReference type="RefSeq" id="WP_163946853.1">
    <property type="nucleotide sequence ID" value="NZ_JAAFZH010000003.1"/>
</dbReference>
<sequence>MLHNLAGYSILFTIAVVALSLVIVLIKLLANAILLVAGVVLVVYVWKKYSTKSYTINTFKL</sequence>
<organism evidence="2 3">
    <name type="scientific">Spirosoma terrae</name>
    <dbReference type="NCBI Taxonomy" id="1968276"/>
    <lineage>
        <taxon>Bacteria</taxon>
        <taxon>Pseudomonadati</taxon>
        <taxon>Bacteroidota</taxon>
        <taxon>Cytophagia</taxon>
        <taxon>Cytophagales</taxon>
        <taxon>Cytophagaceae</taxon>
        <taxon>Spirosoma</taxon>
    </lineage>
</organism>
<feature type="transmembrane region" description="Helical" evidence="1">
    <location>
        <begin position="5"/>
        <end position="23"/>
    </location>
</feature>
<keyword evidence="1" id="KW-1133">Transmembrane helix</keyword>
<accession>A0A6L9L800</accession>
<proteinExistence type="predicted"/>
<keyword evidence="1" id="KW-0812">Transmembrane</keyword>
<evidence type="ECO:0000313" key="2">
    <source>
        <dbReference type="EMBL" id="NDU95271.1"/>
    </source>
</evidence>
<comment type="caution">
    <text evidence="2">The sequence shown here is derived from an EMBL/GenBank/DDBJ whole genome shotgun (WGS) entry which is preliminary data.</text>
</comment>
<feature type="transmembrane region" description="Helical" evidence="1">
    <location>
        <begin position="29"/>
        <end position="46"/>
    </location>
</feature>
<dbReference type="AlphaFoldDB" id="A0A6L9L800"/>
<evidence type="ECO:0000313" key="3">
    <source>
        <dbReference type="Proteomes" id="UP000474175"/>
    </source>
</evidence>